<proteinExistence type="predicted"/>
<gene>
    <name evidence="1" type="ORF">DUNSADRAFT_2119</name>
</gene>
<keyword evidence="2" id="KW-1185">Reference proteome</keyword>
<evidence type="ECO:0000313" key="1">
    <source>
        <dbReference type="EMBL" id="KAF5826758.1"/>
    </source>
</evidence>
<feature type="non-terminal residue" evidence="1">
    <location>
        <position position="88"/>
    </location>
</feature>
<sequence>MPSYWLVAKGGLARLLSPSLCSSFLDALSRLSILSQGYPGATPADGLPIAPYFRLNKVSVEQGTTSVELHYDSAGMPGTRGIVEGAVQ</sequence>
<dbReference type="EMBL" id="MU070728">
    <property type="protein sequence ID" value="KAF5826758.1"/>
    <property type="molecule type" value="Genomic_DNA"/>
</dbReference>
<organism evidence="1 2">
    <name type="scientific">Dunaliella salina</name>
    <name type="common">Green alga</name>
    <name type="synonym">Protococcus salinus</name>
    <dbReference type="NCBI Taxonomy" id="3046"/>
    <lineage>
        <taxon>Eukaryota</taxon>
        <taxon>Viridiplantae</taxon>
        <taxon>Chlorophyta</taxon>
        <taxon>core chlorophytes</taxon>
        <taxon>Chlorophyceae</taxon>
        <taxon>CS clade</taxon>
        <taxon>Chlamydomonadales</taxon>
        <taxon>Dunaliellaceae</taxon>
        <taxon>Dunaliella</taxon>
    </lineage>
</organism>
<name>A0ABQ7FWK9_DUNSA</name>
<comment type="caution">
    <text evidence="1">The sequence shown here is derived from an EMBL/GenBank/DDBJ whole genome shotgun (WGS) entry which is preliminary data.</text>
</comment>
<dbReference type="Proteomes" id="UP000815325">
    <property type="component" value="Unassembled WGS sequence"/>
</dbReference>
<protein>
    <submittedName>
        <fullName evidence="1">Uncharacterized protein</fullName>
    </submittedName>
</protein>
<reference evidence="1" key="1">
    <citation type="submission" date="2017-08" db="EMBL/GenBank/DDBJ databases">
        <authorList>
            <person name="Polle J.E."/>
            <person name="Barry K."/>
            <person name="Cushman J."/>
            <person name="Schmutz J."/>
            <person name="Tran D."/>
            <person name="Hathwaick L.T."/>
            <person name="Yim W.C."/>
            <person name="Jenkins J."/>
            <person name="Mckie-Krisberg Z.M."/>
            <person name="Prochnik S."/>
            <person name="Lindquist E."/>
            <person name="Dockter R.B."/>
            <person name="Adam C."/>
            <person name="Molina H."/>
            <person name="Bunkerborg J."/>
            <person name="Jin E."/>
            <person name="Buchheim M."/>
            <person name="Magnuson J."/>
        </authorList>
    </citation>
    <scope>NUCLEOTIDE SEQUENCE</scope>
    <source>
        <strain evidence="1">CCAP 19/18</strain>
    </source>
</reference>
<accession>A0ABQ7FWK9</accession>
<evidence type="ECO:0000313" key="2">
    <source>
        <dbReference type="Proteomes" id="UP000815325"/>
    </source>
</evidence>